<dbReference type="Gene3D" id="3.30.420.10">
    <property type="entry name" value="Ribonuclease H-like superfamily/Ribonuclease H"/>
    <property type="match status" value="1"/>
</dbReference>
<feature type="domain" description="Integrase catalytic" evidence="1">
    <location>
        <begin position="1"/>
        <end position="96"/>
    </location>
</feature>
<dbReference type="GO" id="GO:0015074">
    <property type="term" value="P:DNA integration"/>
    <property type="evidence" value="ECO:0007669"/>
    <property type="project" value="InterPro"/>
</dbReference>
<dbReference type="InterPro" id="IPR012337">
    <property type="entry name" value="RNaseH-like_sf"/>
</dbReference>
<organism evidence="2">
    <name type="scientific">Sesamum radiatum</name>
    <name type="common">Black benniseed</name>
    <dbReference type="NCBI Taxonomy" id="300843"/>
    <lineage>
        <taxon>Eukaryota</taxon>
        <taxon>Viridiplantae</taxon>
        <taxon>Streptophyta</taxon>
        <taxon>Embryophyta</taxon>
        <taxon>Tracheophyta</taxon>
        <taxon>Spermatophyta</taxon>
        <taxon>Magnoliopsida</taxon>
        <taxon>eudicotyledons</taxon>
        <taxon>Gunneridae</taxon>
        <taxon>Pentapetalae</taxon>
        <taxon>asterids</taxon>
        <taxon>lamiids</taxon>
        <taxon>Lamiales</taxon>
        <taxon>Pedaliaceae</taxon>
        <taxon>Sesamum</taxon>
    </lineage>
</organism>
<dbReference type="InterPro" id="IPR036397">
    <property type="entry name" value="RNaseH_sf"/>
</dbReference>
<reference evidence="2" key="1">
    <citation type="submission" date="2020-06" db="EMBL/GenBank/DDBJ databases">
        <authorList>
            <person name="Li T."/>
            <person name="Hu X."/>
            <person name="Zhang T."/>
            <person name="Song X."/>
            <person name="Zhang H."/>
            <person name="Dai N."/>
            <person name="Sheng W."/>
            <person name="Hou X."/>
            <person name="Wei L."/>
        </authorList>
    </citation>
    <scope>NUCLEOTIDE SEQUENCE</scope>
    <source>
        <strain evidence="2">G02</strain>
        <tissue evidence="2">Leaf</tissue>
    </source>
</reference>
<dbReference type="EMBL" id="JACGWJ010000032">
    <property type="protein sequence ID" value="KAL0295962.1"/>
    <property type="molecule type" value="Genomic_DNA"/>
</dbReference>
<dbReference type="PANTHER" id="PTHR48475:SF1">
    <property type="entry name" value="RNASE H TYPE-1 DOMAIN-CONTAINING PROTEIN"/>
    <property type="match status" value="1"/>
</dbReference>
<dbReference type="PANTHER" id="PTHR48475">
    <property type="entry name" value="RIBONUCLEASE H"/>
    <property type="match status" value="1"/>
</dbReference>
<dbReference type="SUPFAM" id="SSF53098">
    <property type="entry name" value="Ribonuclease H-like"/>
    <property type="match status" value="1"/>
</dbReference>
<reference evidence="2" key="2">
    <citation type="journal article" date="2024" name="Plant">
        <title>Genomic evolution and insights into agronomic trait innovations of Sesamum species.</title>
        <authorList>
            <person name="Miao H."/>
            <person name="Wang L."/>
            <person name="Qu L."/>
            <person name="Liu H."/>
            <person name="Sun Y."/>
            <person name="Le M."/>
            <person name="Wang Q."/>
            <person name="Wei S."/>
            <person name="Zheng Y."/>
            <person name="Lin W."/>
            <person name="Duan Y."/>
            <person name="Cao H."/>
            <person name="Xiong S."/>
            <person name="Wang X."/>
            <person name="Wei L."/>
            <person name="Li C."/>
            <person name="Ma Q."/>
            <person name="Ju M."/>
            <person name="Zhao R."/>
            <person name="Li G."/>
            <person name="Mu C."/>
            <person name="Tian Q."/>
            <person name="Mei H."/>
            <person name="Zhang T."/>
            <person name="Gao T."/>
            <person name="Zhang H."/>
        </authorList>
    </citation>
    <scope>NUCLEOTIDE SEQUENCE</scope>
    <source>
        <strain evidence="2">G02</strain>
    </source>
</reference>
<name>A0AAW2JNM8_SESRA</name>
<proteinExistence type="predicted"/>
<accession>A0AAW2JNM8</accession>
<dbReference type="GO" id="GO:0003676">
    <property type="term" value="F:nucleic acid binding"/>
    <property type="evidence" value="ECO:0007669"/>
    <property type="project" value="InterPro"/>
</dbReference>
<evidence type="ECO:0000313" key="2">
    <source>
        <dbReference type="EMBL" id="KAL0295962.1"/>
    </source>
</evidence>
<dbReference type="AlphaFoldDB" id="A0AAW2JNM8"/>
<gene>
    <name evidence="2" type="ORF">Sradi_6648300</name>
</gene>
<dbReference type="PROSITE" id="PS50994">
    <property type="entry name" value="INTEGRASE"/>
    <property type="match status" value="1"/>
</dbReference>
<comment type="caution">
    <text evidence="2">The sequence shown here is derived from an EMBL/GenBank/DDBJ whole genome shotgun (WGS) entry which is preliminary data.</text>
</comment>
<sequence>MPRHIITDNGKPFCNSLIDKLRQKFDFRQRNSSMYYTAANGLAEAFNKILCNLLKKVVAKSKCDWHERIGEDLWAYKTTIRTATQATPYALVYRVEAV</sequence>
<evidence type="ECO:0000259" key="1">
    <source>
        <dbReference type="PROSITE" id="PS50994"/>
    </source>
</evidence>
<protein>
    <recommendedName>
        <fullName evidence="1">Integrase catalytic domain-containing protein</fullName>
    </recommendedName>
</protein>
<dbReference type="InterPro" id="IPR001584">
    <property type="entry name" value="Integrase_cat-core"/>
</dbReference>